<feature type="non-terminal residue" evidence="2">
    <location>
        <position position="181"/>
    </location>
</feature>
<protein>
    <recommendedName>
        <fullName evidence="1">Arm-like repeat domain-containing protein</fullName>
    </recommendedName>
</protein>
<accession>A0A9P6SQN5</accession>
<dbReference type="EMBL" id="JAAAID010005051">
    <property type="protein sequence ID" value="KAF9991687.1"/>
    <property type="molecule type" value="Genomic_DNA"/>
</dbReference>
<comment type="caution">
    <text evidence="2">The sequence shown here is derived from an EMBL/GenBank/DDBJ whole genome shotgun (WGS) entry which is preliminary data.</text>
</comment>
<gene>
    <name evidence="2" type="ORF">BGZ80_008960</name>
</gene>
<dbReference type="Proteomes" id="UP000703661">
    <property type="component" value="Unassembled WGS sequence"/>
</dbReference>
<evidence type="ECO:0000313" key="2">
    <source>
        <dbReference type="EMBL" id="KAF9991687.1"/>
    </source>
</evidence>
<name>A0A9P6SQN5_9FUNG</name>
<reference evidence="2" key="1">
    <citation type="journal article" date="2020" name="Fungal Divers.">
        <title>Resolving the Mortierellaceae phylogeny through synthesis of multi-gene phylogenetics and phylogenomics.</title>
        <authorList>
            <person name="Vandepol N."/>
            <person name="Liber J."/>
            <person name="Desiro A."/>
            <person name="Na H."/>
            <person name="Kennedy M."/>
            <person name="Barry K."/>
            <person name="Grigoriev I.V."/>
            <person name="Miller A.N."/>
            <person name="O'Donnell K."/>
            <person name="Stajich J.E."/>
            <person name="Bonito G."/>
        </authorList>
    </citation>
    <scope>NUCLEOTIDE SEQUENCE</scope>
    <source>
        <strain evidence="2">NRRL 2769</strain>
    </source>
</reference>
<dbReference type="AlphaFoldDB" id="A0A9P6SQN5"/>
<dbReference type="Pfam" id="PF23948">
    <property type="entry name" value="ARM_5"/>
    <property type="match status" value="1"/>
</dbReference>
<feature type="non-terminal residue" evidence="2">
    <location>
        <position position="1"/>
    </location>
</feature>
<dbReference type="InterPro" id="IPR056251">
    <property type="entry name" value="Arm_rpt_dom"/>
</dbReference>
<proteinExistence type="predicted"/>
<organism evidence="2 3">
    <name type="scientific">Entomortierella chlamydospora</name>
    <dbReference type="NCBI Taxonomy" id="101097"/>
    <lineage>
        <taxon>Eukaryota</taxon>
        <taxon>Fungi</taxon>
        <taxon>Fungi incertae sedis</taxon>
        <taxon>Mucoromycota</taxon>
        <taxon>Mortierellomycotina</taxon>
        <taxon>Mortierellomycetes</taxon>
        <taxon>Mortierellales</taxon>
        <taxon>Mortierellaceae</taxon>
        <taxon>Entomortierella</taxon>
    </lineage>
</organism>
<evidence type="ECO:0000313" key="3">
    <source>
        <dbReference type="Proteomes" id="UP000703661"/>
    </source>
</evidence>
<feature type="domain" description="Arm-like repeat" evidence="1">
    <location>
        <begin position="8"/>
        <end position="156"/>
    </location>
</feature>
<evidence type="ECO:0000259" key="1">
    <source>
        <dbReference type="Pfam" id="PF23948"/>
    </source>
</evidence>
<keyword evidence="3" id="KW-1185">Reference proteome</keyword>
<sequence>NAPQGYIEADDLVKILELLNARLKNTHKQSTRHTYQLALTISQVLDSMVDSQVKGLSREQLHEPLSDYLRGLQQNSDPYLIYHAAYAYQALQYILDDETILRSMIRRTGKVVQGISGVVSAVKTLDLIGFIEGLQSVQQGLAGAEKAVGLVSDAYSNAVAQAANGQGLLTSLKEGFNFKRQ</sequence>